<accession>A0A7L5BMR0</accession>
<evidence type="ECO:0000256" key="3">
    <source>
        <dbReference type="ARBA" id="ARBA00022729"/>
    </source>
</evidence>
<dbReference type="Proteomes" id="UP000464865">
    <property type="component" value="Chromosome M15-12"/>
</dbReference>
<dbReference type="InterPro" id="IPR039424">
    <property type="entry name" value="SBP_5"/>
</dbReference>
<organism evidence="5 6">
    <name type="scientific">Rhizobium oryzihabitans</name>
    <dbReference type="NCBI Taxonomy" id="2267833"/>
    <lineage>
        <taxon>Bacteria</taxon>
        <taxon>Pseudomonadati</taxon>
        <taxon>Pseudomonadota</taxon>
        <taxon>Alphaproteobacteria</taxon>
        <taxon>Hyphomicrobiales</taxon>
        <taxon>Rhizobiaceae</taxon>
        <taxon>Rhizobium/Agrobacterium group</taxon>
        <taxon>Rhizobium</taxon>
    </lineage>
</organism>
<dbReference type="Gene3D" id="3.10.105.10">
    <property type="entry name" value="Dipeptide-binding Protein, Domain 3"/>
    <property type="match status" value="1"/>
</dbReference>
<sequence>MPREPVQEPTMPDFSMTRRNLIAAGAASGFLAASGAPFAMAQNAARRTLRVGMSGFPATLDPAMANATAVRRVVTNMFDKLLAFDQSANMALRPALAERWERVSGSALRLFLRKGVMFHDGSPFTAEDVAFSLNPDHLLGPDKAGKTTAMQTLDTIDRVEIIDSHTVIVHTKGDDGLIEKRLASWHSEIVSKRAFLAAGSWDAWLAAPVGTGPYKIVSKTLDVDIVLASHDAYWGGLPPFSGVHFRIIRELASRMNALVAKEVDFITDISPDMFPEIERHGELEIAGGPVQNIRSLTIDTTDPVLGKVGVRRALSLALDRKALVQALWQGRLPVPNGYQLATFGEAYIEDFPALAHDPELARKLLREAGYNGEKITYKLLNNYYPNQVSGAQIMIEMWRGVGINVEIQMMENFAQIQKKPIQAIYDNSNTAIFPDPLAHAWRLFGPNGEMPKLGIWSNEEYFRIGETLKKTIDPAARRPILRRMLEITTNDDPGCIILHGSGQFYAKRKDFGWTPEPSLDLDFGPLNLAYAKT</sequence>
<feature type="domain" description="Solute-binding protein family 5" evidence="4">
    <location>
        <begin position="92"/>
        <end position="447"/>
    </location>
</feature>
<dbReference type="InterPro" id="IPR006311">
    <property type="entry name" value="TAT_signal"/>
</dbReference>
<keyword evidence="6" id="KW-1185">Reference proteome</keyword>
<comment type="similarity">
    <text evidence="2">Belongs to the bacterial solute-binding protein 5 family.</text>
</comment>
<dbReference type="KEGG" id="roy:G3A56_19460"/>
<comment type="subcellular location">
    <subcellularLocation>
        <location evidence="1">Periplasm</location>
    </subcellularLocation>
</comment>
<dbReference type="SUPFAM" id="SSF53850">
    <property type="entry name" value="Periplasmic binding protein-like II"/>
    <property type="match status" value="1"/>
</dbReference>
<dbReference type="Gene3D" id="3.40.190.10">
    <property type="entry name" value="Periplasmic binding protein-like II"/>
    <property type="match status" value="1"/>
</dbReference>
<dbReference type="Gene3D" id="3.90.76.10">
    <property type="entry name" value="Dipeptide-binding Protein, Domain 1"/>
    <property type="match status" value="1"/>
</dbReference>
<gene>
    <name evidence="5" type="ORF">G3A56_19460</name>
</gene>
<keyword evidence="3" id="KW-0732">Signal</keyword>
<dbReference type="GO" id="GO:0043190">
    <property type="term" value="C:ATP-binding cassette (ABC) transporter complex"/>
    <property type="evidence" value="ECO:0007669"/>
    <property type="project" value="InterPro"/>
</dbReference>
<dbReference type="AlphaFoldDB" id="A0A7L5BMR0"/>
<dbReference type="Pfam" id="PF00496">
    <property type="entry name" value="SBP_bac_5"/>
    <property type="match status" value="1"/>
</dbReference>
<dbReference type="GO" id="GO:0030288">
    <property type="term" value="C:outer membrane-bounded periplasmic space"/>
    <property type="evidence" value="ECO:0007669"/>
    <property type="project" value="UniProtKB-ARBA"/>
</dbReference>
<reference evidence="5 6" key="1">
    <citation type="submission" date="2020-02" db="EMBL/GenBank/DDBJ databases">
        <title>Plant-Promoting Endophytic Bacterium Rhizobium oryzihabitans sp. nov., Isolated from the Root of Rice.</title>
        <authorList>
            <person name="zhao J."/>
            <person name="Zhang G."/>
        </authorList>
    </citation>
    <scope>NUCLEOTIDE SEQUENCE [LARGE SCALE GENOMIC DNA]</scope>
    <source>
        <strain evidence="5 6">M15</strain>
    </source>
</reference>
<dbReference type="GO" id="GO:0015833">
    <property type="term" value="P:peptide transport"/>
    <property type="evidence" value="ECO:0007669"/>
    <property type="project" value="TreeGrafter"/>
</dbReference>
<dbReference type="PANTHER" id="PTHR30290:SF38">
    <property type="entry name" value="D,D-DIPEPTIDE-BINDING PERIPLASMIC PROTEIN DDPA-RELATED"/>
    <property type="match status" value="1"/>
</dbReference>
<dbReference type="PROSITE" id="PS51318">
    <property type="entry name" value="TAT"/>
    <property type="match status" value="1"/>
</dbReference>
<dbReference type="EMBL" id="CP048635">
    <property type="protein sequence ID" value="QIB40101.1"/>
    <property type="molecule type" value="Genomic_DNA"/>
</dbReference>
<dbReference type="InterPro" id="IPR000914">
    <property type="entry name" value="SBP_5_dom"/>
</dbReference>
<evidence type="ECO:0000256" key="1">
    <source>
        <dbReference type="ARBA" id="ARBA00004418"/>
    </source>
</evidence>
<dbReference type="PIRSF" id="PIRSF002741">
    <property type="entry name" value="MppA"/>
    <property type="match status" value="1"/>
</dbReference>
<evidence type="ECO:0000313" key="5">
    <source>
        <dbReference type="EMBL" id="QIB40101.1"/>
    </source>
</evidence>
<evidence type="ECO:0000313" key="6">
    <source>
        <dbReference type="Proteomes" id="UP000464865"/>
    </source>
</evidence>
<dbReference type="GO" id="GO:1904680">
    <property type="term" value="F:peptide transmembrane transporter activity"/>
    <property type="evidence" value="ECO:0007669"/>
    <property type="project" value="TreeGrafter"/>
</dbReference>
<proteinExistence type="inferred from homology"/>
<evidence type="ECO:0000259" key="4">
    <source>
        <dbReference type="Pfam" id="PF00496"/>
    </source>
</evidence>
<evidence type="ECO:0000256" key="2">
    <source>
        <dbReference type="ARBA" id="ARBA00005695"/>
    </source>
</evidence>
<protein>
    <submittedName>
        <fullName evidence="5">Oligopeptide ABC transporter substrate-binding protein</fullName>
    </submittedName>
</protein>
<dbReference type="InterPro" id="IPR030678">
    <property type="entry name" value="Peptide/Ni-bd"/>
</dbReference>
<name>A0A7L5BMR0_9HYPH</name>
<dbReference type="PANTHER" id="PTHR30290">
    <property type="entry name" value="PERIPLASMIC BINDING COMPONENT OF ABC TRANSPORTER"/>
    <property type="match status" value="1"/>
</dbReference>